<reference evidence="2 3" key="1">
    <citation type="submission" date="2021-06" db="EMBL/GenBank/DDBJ databases">
        <title>Bradyrhizobium sp. S2-11-4 Genome sequencing.</title>
        <authorList>
            <person name="Jin L."/>
        </authorList>
    </citation>
    <scope>NUCLEOTIDE SEQUENCE [LARGE SCALE GENOMIC DNA]</scope>
    <source>
        <strain evidence="2 3">S2-11-4</strain>
    </source>
</reference>
<dbReference type="CDD" id="cd03801">
    <property type="entry name" value="GT4_PimA-like"/>
    <property type="match status" value="1"/>
</dbReference>
<gene>
    <name evidence="2" type="ORF">KMZ93_09570</name>
</gene>
<dbReference type="PANTHER" id="PTHR45947">
    <property type="entry name" value="SULFOQUINOVOSYL TRANSFERASE SQD2"/>
    <property type="match status" value="1"/>
</dbReference>
<dbReference type="Proteomes" id="UP000676951">
    <property type="component" value="Chromosome"/>
</dbReference>
<evidence type="ECO:0000313" key="3">
    <source>
        <dbReference type="Proteomes" id="UP000676951"/>
    </source>
</evidence>
<organism evidence="2 3">
    <name type="scientific">Bradyrhizobium sediminis</name>
    <dbReference type="NCBI Taxonomy" id="2840469"/>
    <lineage>
        <taxon>Bacteria</taxon>
        <taxon>Pseudomonadati</taxon>
        <taxon>Pseudomonadota</taxon>
        <taxon>Alphaproteobacteria</taxon>
        <taxon>Hyphomicrobiales</taxon>
        <taxon>Nitrobacteraceae</taxon>
        <taxon>Bradyrhizobium</taxon>
    </lineage>
</organism>
<dbReference type="PANTHER" id="PTHR45947:SF3">
    <property type="entry name" value="SULFOQUINOVOSYL TRANSFERASE SQD2"/>
    <property type="match status" value="1"/>
</dbReference>
<proteinExistence type="predicted"/>
<dbReference type="InterPro" id="IPR050194">
    <property type="entry name" value="Glycosyltransferase_grp1"/>
</dbReference>
<evidence type="ECO:0000313" key="2">
    <source>
        <dbReference type="EMBL" id="QWG25097.1"/>
    </source>
</evidence>
<dbReference type="EMBL" id="CP076136">
    <property type="protein sequence ID" value="QWG25097.1"/>
    <property type="molecule type" value="Genomic_DNA"/>
</dbReference>
<dbReference type="SUPFAM" id="SSF53756">
    <property type="entry name" value="UDP-Glycosyltransferase/glycogen phosphorylase"/>
    <property type="match status" value="1"/>
</dbReference>
<name>A0A975P0Z1_9BRAD</name>
<dbReference type="GO" id="GO:0016757">
    <property type="term" value="F:glycosyltransferase activity"/>
    <property type="evidence" value="ECO:0007669"/>
    <property type="project" value="InterPro"/>
</dbReference>
<protein>
    <submittedName>
        <fullName evidence="2">Glycosyltransferase family 4 protein</fullName>
    </submittedName>
</protein>
<accession>A0A975P0Z1</accession>
<evidence type="ECO:0000259" key="1">
    <source>
        <dbReference type="Pfam" id="PF00534"/>
    </source>
</evidence>
<dbReference type="Gene3D" id="3.40.50.2000">
    <property type="entry name" value="Glycogen Phosphorylase B"/>
    <property type="match status" value="2"/>
</dbReference>
<keyword evidence="3" id="KW-1185">Reference proteome</keyword>
<dbReference type="Pfam" id="PF00534">
    <property type="entry name" value="Glycos_transf_1"/>
    <property type="match status" value="1"/>
</dbReference>
<dbReference type="InterPro" id="IPR001296">
    <property type="entry name" value="Glyco_trans_1"/>
</dbReference>
<sequence>MNKLLVIIPDRITEVVKKGEYQPNYYNPGDLFDEVHLLLTNDDQPEIASIQHTVGRAKLYIHNHPDDLNLVAKHNRLLTPFRLKAWARRGVEMARRIAPDMIRCHGVDWNTYLASRINAALGIPYVVSIHINLDENPVRRFKGDNLTPEQARQNAFYEYLETEALKRALLVMPVYKPILPYLARKGIQQVEVCYNILDGSNLKQKLDYRIDGPARLLYVGRLFAEKDPSNIIRAVAGMPDVHYTIVGDGPLRPKLEELVRQLDVGDRVTFRPVVFNTELCRMLSEYDLFVIHTEYFEISKSLLEALLAGLPVVMNARHGQPVPELQNGIVKLVADTVEDYGKAIRELLASEDRRAALGRGAYRKAQEEYAPAVTERKVVNIYKSILEAHD</sequence>
<dbReference type="AlphaFoldDB" id="A0A975P0Z1"/>
<dbReference type="RefSeq" id="WP_215605837.1">
    <property type="nucleotide sequence ID" value="NZ_CP076136.1"/>
</dbReference>
<feature type="domain" description="Glycosyl transferase family 1" evidence="1">
    <location>
        <begin position="211"/>
        <end position="363"/>
    </location>
</feature>